<proteinExistence type="predicted"/>
<keyword evidence="1" id="KW-1133">Transmembrane helix</keyword>
<dbReference type="Gene3D" id="3.40.50.410">
    <property type="entry name" value="von Willebrand factor, type A domain"/>
    <property type="match status" value="1"/>
</dbReference>
<feature type="domain" description="VIT" evidence="4">
    <location>
        <begin position="32"/>
        <end position="160"/>
    </location>
</feature>
<keyword evidence="1" id="KW-0472">Membrane</keyword>
<dbReference type="PROSITE" id="PS50234">
    <property type="entry name" value="VWFA"/>
    <property type="match status" value="1"/>
</dbReference>
<feature type="chain" id="PRO_5045346556" evidence="2">
    <location>
        <begin position="24"/>
        <end position="690"/>
    </location>
</feature>
<dbReference type="InterPro" id="IPR002035">
    <property type="entry name" value="VWF_A"/>
</dbReference>
<dbReference type="SMART" id="SM00609">
    <property type="entry name" value="VIT"/>
    <property type="match status" value="1"/>
</dbReference>
<dbReference type="NCBIfam" id="TIGR03788">
    <property type="entry name" value="marine_srt_targ"/>
    <property type="match status" value="1"/>
</dbReference>
<dbReference type="InterPro" id="IPR022440">
    <property type="entry name" value="CHP03788"/>
</dbReference>
<dbReference type="Proteomes" id="UP001059950">
    <property type="component" value="Chromosome"/>
</dbReference>
<dbReference type="SUPFAM" id="SSF53300">
    <property type="entry name" value="vWA-like"/>
    <property type="match status" value="1"/>
</dbReference>
<feature type="signal peptide" evidence="2">
    <location>
        <begin position="1"/>
        <end position="23"/>
    </location>
</feature>
<dbReference type="SMART" id="SM00327">
    <property type="entry name" value="VWA"/>
    <property type="match status" value="1"/>
</dbReference>
<evidence type="ECO:0000259" key="3">
    <source>
        <dbReference type="PROSITE" id="PS50234"/>
    </source>
</evidence>
<dbReference type="InterPro" id="IPR013694">
    <property type="entry name" value="VIT"/>
</dbReference>
<organism evidence="5 6">
    <name type="scientific">Amphritea atlantica</name>
    <dbReference type="NCBI Taxonomy" id="355243"/>
    <lineage>
        <taxon>Bacteria</taxon>
        <taxon>Pseudomonadati</taxon>
        <taxon>Pseudomonadota</taxon>
        <taxon>Gammaproteobacteria</taxon>
        <taxon>Oceanospirillales</taxon>
        <taxon>Oceanospirillaceae</taxon>
        <taxon>Amphritea</taxon>
    </lineage>
</organism>
<dbReference type="Pfam" id="PF08487">
    <property type="entry name" value="VIT"/>
    <property type="match status" value="1"/>
</dbReference>
<feature type="domain" description="VWFA" evidence="3">
    <location>
        <begin position="329"/>
        <end position="499"/>
    </location>
</feature>
<name>A0ABY5GV90_9GAMM</name>
<gene>
    <name evidence="5" type="ORF">KDX31_02380</name>
</gene>
<accession>A0ABY5GV90</accession>
<evidence type="ECO:0000313" key="5">
    <source>
        <dbReference type="EMBL" id="UTW03901.1"/>
    </source>
</evidence>
<dbReference type="PANTHER" id="PTHR45737:SF6">
    <property type="entry name" value="VON WILLEBRAND FACTOR A DOMAIN-CONTAINING PROTEIN 5A"/>
    <property type="match status" value="1"/>
</dbReference>
<dbReference type="PROSITE" id="PS51468">
    <property type="entry name" value="VIT"/>
    <property type="match status" value="1"/>
</dbReference>
<feature type="transmembrane region" description="Helical" evidence="1">
    <location>
        <begin position="659"/>
        <end position="676"/>
    </location>
</feature>
<reference evidence="5" key="1">
    <citation type="submission" date="2021-04" db="EMBL/GenBank/DDBJ databases">
        <title>Oceanospirillales bacteria with DddD are important DMSP degraders in coastal seawater.</title>
        <authorList>
            <person name="Liu J."/>
        </authorList>
    </citation>
    <scope>NUCLEOTIDE SEQUENCE</scope>
    <source>
        <strain evidence="5">GY6</strain>
    </source>
</reference>
<evidence type="ECO:0000313" key="6">
    <source>
        <dbReference type="Proteomes" id="UP001059950"/>
    </source>
</evidence>
<dbReference type="InterPro" id="IPR036465">
    <property type="entry name" value="vWFA_dom_sf"/>
</dbReference>
<evidence type="ECO:0000256" key="1">
    <source>
        <dbReference type="SAM" id="Phobius"/>
    </source>
</evidence>
<keyword evidence="2" id="KW-0732">Signal</keyword>
<keyword evidence="1" id="KW-0812">Transmembrane</keyword>
<dbReference type="EMBL" id="CP073344">
    <property type="protein sequence ID" value="UTW03901.1"/>
    <property type="molecule type" value="Genomic_DNA"/>
</dbReference>
<dbReference type="PANTHER" id="PTHR45737">
    <property type="entry name" value="VON WILLEBRAND FACTOR A DOMAIN-CONTAINING PROTEIN 5A"/>
    <property type="match status" value="1"/>
</dbReference>
<evidence type="ECO:0000259" key="4">
    <source>
        <dbReference type="PROSITE" id="PS51468"/>
    </source>
</evidence>
<keyword evidence="6" id="KW-1185">Reference proteome</keyword>
<protein>
    <submittedName>
        <fullName evidence="5">Marine proteobacterial sortase target protein</fullName>
    </submittedName>
</protein>
<sequence>MNKQLPHLITLLMCWLLIAPAQASIEDTDTSPQLLINDAQQGSQPALLMTSHIKGQVNGLVVSMTLTQEFQNTSANWVNGRYVFPLPDDAVVDSLTLTNEDRVLQGVVKEKQEAKKIFAQAKAAGKKAGLLEQNRPNLFAMSMANIAPQSIVKAEITWVQKVHYEGGVFSLSLPTTLTPRYIPGESLQLSLNELTEQAEPVAATIQQGWAVHTDQVPDASEITPPQVTGMKRVDTHRIDIDIHLNAGLPLDKVSSISHAIKVEQQGSAYRVSFQNKDELMDRDVLLQWQAAAHSIPQAAMFTEKQGEAYYNLIMINPPVKNIVSTLPKDVTFIIDTSGSMAGGSMEQAKNGLLTALNLLSRKDRFNIIEFNNKSNQLYDDSHSVSDDSLRSAQTFVKNLHADGGTEMMGALKRAIAQPEHEEYLRQIIFITDGSVGNEKALFSYINQHLGKARLFTVGIGSAPNTHFMHGAAKYGRGTSTQISDLSEVNAKITRLFEKLSYPVMRDIKAQWPSDITVESYPANIPDLYVSEPIMLIARSEQPIDTVTLTGQIAGQLWQQQLTVEQGGTASAENINKIWALDKVNDLIEKSVLYGEPVTKYKNDIVKIGVENQIVTQFTSFVAVEKEISKPEHAVAKDAQVPNLLPNAKKVHAPGTATPATLQIILGLILLLCALVYQRFAQRPRQKGLQA</sequence>
<evidence type="ECO:0000256" key="2">
    <source>
        <dbReference type="SAM" id="SignalP"/>
    </source>
</evidence>
<dbReference type="Pfam" id="PF13768">
    <property type="entry name" value="VWA_3"/>
    <property type="match status" value="1"/>
</dbReference>